<evidence type="ECO:0000256" key="1">
    <source>
        <dbReference type="ARBA" id="ARBA00023251"/>
    </source>
</evidence>
<dbReference type="Proteomes" id="UP000034127">
    <property type="component" value="Unassembled WGS sequence"/>
</dbReference>
<gene>
    <name evidence="2" type="ORF">UR63_C0005G0009</name>
</gene>
<dbReference type="GO" id="GO:0046677">
    <property type="term" value="P:response to antibiotic"/>
    <property type="evidence" value="ECO:0007669"/>
    <property type="project" value="UniProtKB-KW"/>
</dbReference>
<protein>
    <recommendedName>
        <fullName evidence="4">VOC domain-containing protein</fullName>
    </recommendedName>
</protein>
<keyword evidence="1" id="KW-0046">Antibiotic resistance</keyword>
<organism evidence="2 3">
    <name type="scientific">Candidatus Roizmanbacteria bacterium GW2011_GWC2_35_12</name>
    <dbReference type="NCBI Taxonomy" id="1618485"/>
    <lineage>
        <taxon>Bacteria</taxon>
        <taxon>Candidatus Roizmaniibacteriota</taxon>
    </lineage>
</organism>
<comment type="caution">
    <text evidence="2">The sequence shown here is derived from an EMBL/GenBank/DDBJ whole genome shotgun (WGS) entry which is preliminary data.</text>
</comment>
<evidence type="ECO:0008006" key="4">
    <source>
        <dbReference type="Google" id="ProtNLM"/>
    </source>
</evidence>
<sequence length="170" mass="20373">MKKQLSDVICELHVPSFEVAKQFYGDLGFNVLWERKPTEKTKGYMVMKRDQSVLCFYCGTNEVYDHSYFKQFPSETKRGYAVEIVIPIQGLELLYKKIYKKYSSQIFSAFERRFYYPDFRIVDPFGFYLRFVEKYNWVDTRNPDGSPKPEYKKEAEMFVELMRKGTNKQS</sequence>
<accession>A0A0G0BFE7</accession>
<name>A0A0G0BFE7_9BACT</name>
<dbReference type="Gene3D" id="3.10.180.10">
    <property type="entry name" value="2,3-Dihydroxybiphenyl 1,2-Dioxygenase, domain 1"/>
    <property type="match status" value="1"/>
</dbReference>
<evidence type="ECO:0000313" key="2">
    <source>
        <dbReference type="EMBL" id="KKP68169.1"/>
    </source>
</evidence>
<evidence type="ECO:0000313" key="3">
    <source>
        <dbReference type="Proteomes" id="UP000034127"/>
    </source>
</evidence>
<dbReference type="Pfam" id="PF19581">
    <property type="entry name" value="Glyoxalase_7"/>
    <property type="match status" value="1"/>
</dbReference>
<dbReference type="InterPro" id="IPR029068">
    <property type="entry name" value="Glyas_Bleomycin-R_OHBP_Dase"/>
</dbReference>
<dbReference type="AlphaFoldDB" id="A0A0G0BFE7"/>
<dbReference type="InterPro" id="IPR000335">
    <property type="entry name" value="Bleomycin-R"/>
</dbReference>
<dbReference type="EMBL" id="LBPX01000005">
    <property type="protein sequence ID" value="KKP68169.1"/>
    <property type="molecule type" value="Genomic_DNA"/>
</dbReference>
<reference evidence="2 3" key="1">
    <citation type="journal article" date="2015" name="Nature">
        <title>rRNA introns, odd ribosomes, and small enigmatic genomes across a large radiation of phyla.</title>
        <authorList>
            <person name="Brown C.T."/>
            <person name="Hug L.A."/>
            <person name="Thomas B.C."/>
            <person name="Sharon I."/>
            <person name="Castelle C.J."/>
            <person name="Singh A."/>
            <person name="Wilkins M.J."/>
            <person name="Williams K.H."/>
            <person name="Banfield J.F."/>
        </authorList>
    </citation>
    <scope>NUCLEOTIDE SEQUENCE [LARGE SCALE GENOMIC DNA]</scope>
</reference>
<dbReference type="SUPFAM" id="SSF54593">
    <property type="entry name" value="Glyoxalase/Bleomycin resistance protein/Dihydroxybiphenyl dioxygenase"/>
    <property type="match status" value="1"/>
</dbReference>
<proteinExistence type="predicted"/>